<sequence>MPEYWKISPVSSSGIEIIHEIPDPPLPNRIRNTQPKRLVQIYARDEINGRSVTRRGQCGSKGKNDQWEDCELGPVVTVEIEVCEEPLIYDPDSCAVERLPNWARGPWRKPRSFEFMTARGKRGLALVANPKQGGHCSAVVKISIGRSSPRNNGKTYVAIVAHSIFSTRDANRFVHGADGFLRLDENSNIVPLPVAEVAAKAIPVSQLVYFAAKQTNLLDGERPPERYFLVLDIVENPDTQRAMEKAVAALPVVNPVDPDTTLRANAGGVEGEMFALLAGTDPVYLWLNTIGRNPDTFGRYKISSFKIREALSYPSWMITIELVRK</sequence>
<dbReference type="OrthoDB" id="10367733at2759"/>
<organism evidence="1 2">
    <name type="scientific">Hymenoscyphus albidus</name>
    <dbReference type="NCBI Taxonomy" id="595503"/>
    <lineage>
        <taxon>Eukaryota</taxon>
        <taxon>Fungi</taxon>
        <taxon>Dikarya</taxon>
        <taxon>Ascomycota</taxon>
        <taxon>Pezizomycotina</taxon>
        <taxon>Leotiomycetes</taxon>
        <taxon>Helotiales</taxon>
        <taxon>Helotiaceae</taxon>
        <taxon>Hymenoscyphus</taxon>
    </lineage>
</organism>
<dbReference type="EMBL" id="CAJVRM010000155">
    <property type="protein sequence ID" value="CAG8975880.1"/>
    <property type="molecule type" value="Genomic_DNA"/>
</dbReference>
<evidence type="ECO:0000313" key="1">
    <source>
        <dbReference type="EMBL" id="CAG8975880.1"/>
    </source>
</evidence>
<reference evidence="1" key="1">
    <citation type="submission" date="2021-07" db="EMBL/GenBank/DDBJ databases">
        <authorList>
            <person name="Durling M."/>
        </authorList>
    </citation>
    <scope>NUCLEOTIDE SEQUENCE</scope>
</reference>
<dbReference type="Proteomes" id="UP000701801">
    <property type="component" value="Unassembled WGS sequence"/>
</dbReference>
<keyword evidence="2" id="KW-1185">Reference proteome</keyword>
<evidence type="ECO:0000313" key="2">
    <source>
        <dbReference type="Proteomes" id="UP000701801"/>
    </source>
</evidence>
<gene>
    <name evidence="1" type="ORF">HYALB_00006495</name>
</gene>
<dbReference type="AlphaFoldDB" id="A0A9N9LMN1"/>
<proteinExistence type="predicted"/>
<protein>
    <submittedName>
        <fullName evidence="1">Uncharacterized protein</fullName>
    </submittedName>
</protein>
<accession>A0A9N9LMN1</accession>
<name>A0A9N9LMN1_9HELO</name>
<comment type="caution">
    <text evidence="1">The sequence shown here is derived from an EMBL/GenBank/DDBJ whole genome shotgun (WGS) entry which is preliminary data.</text>
</comment>